<dbReference type="Gene3D" id="3.40.50.300">
    <property type="entry name" value="P-loop containing nucleotide triphosphate hydrolases"/>
    <property type="match status" value="1"/>
</dbReference>
<accession>A0A165XT36</accession>
<dbReference type="AlphaFoldDB" id="A0A165XT36"/>
<sequence length="223" mass="25707">MLLERLNLGTPELLLRYKICPGEDQRQFQPPKDEAIVGQSSVICLHFRIPSALSSRDSSKTERFVSDADSNKRPRLYDITYESWGTFEEFFWRASKSSEPLHAGRYTNILYFSVLLRSEFESIRRRWSQNDRKSSTHAILLVGLDARSRSDPEVVHRLFSTGEKEGPVLPEEGERLGLEIGASKYMECSMDDEEQVVQLLQEAYRISSNPWSLRNKLADCVLQ</sequence>
<dbReference type="STRING" id="1314776.A0A165XT36"/>
<evidence type="ECO:0000313" key="1">
    <source>
        <dbReference type="EMBL" id="KZT32514.1"/>
    </source>
</evidence>
<evidence type="ECO:0000313" key="2">
    <source>
        <dbReference type="Proteomes" id="UP000076798"/>
    </source>
</evidence>
<dbReference type="Proteomes" id="UP000076798">
    <property type="component" value="Unassembled WGS sequence"/>
</dbReference>
<dbReference type="EMBL" id="KV428324">
    <property type="protein sequence ID" value="KZT32514.1"/>
    <property type="molecule type" value="Genomic_DNA"/>
</dbReference>
<reference evidence="1 2" key="1">
    <citation type="journal article" date="2016" name="Mol. Biol. Evol.">
        <title>Comparative Genomics of Early-Diverging Mushroom-Forming Fungi Provides Insights into the Origins of Lignocellulose Decay Capabilities.</title>
        <authorList>
            <person name="Nagy L.G."/>
            <person name="Riley R."/>
            <person name="Tritt A."/>
            <person name="Adam C."/>
            <person name="Daum C."/>
            <person name="Floudas D."/>
            <person name="Sun H."/>
            <person name="Yadav J.S."/>
            <person name="Pangilinan J."/>
            <person name="Larsson K.H."/>
            <person name="Matsuura K."/>
            <person name="Barry K."/>
            <person name="Labutti K."/>
            <person name="Kuo R."/>
            <person name="Ohm R.A."/>
            <person name="Bhattacharya S.S."/>
            <person name="Shirouzu T."/>
            <person name="Yoshinaga Y."/>
            <person name="Martin F.M."/>
            <person name="Grigoriev I.V."/>
            <person name="Hibbett D.S."/>
        </authorList>
    </citation>
    <scope>NUCLEOTIDE SEQUENCE [LARGE SCALE GENOMIC DNA]</scope>
    <source>
        <strain evidence="1 2">HHB10207 ss-3</strain>
    </source>
</reference>
<dbReference type="OrthoDB" id="8830751at2759"/>
<name>A0A165XT36_9AGAM</name>
<organism evidence="1 2">
    <name type="scientific">Sistotremastrum suecicum HHB10207 ss-3</name>
    <dbReference type="NCBI Taxonomy" id="1314776"/>
    <lineage>
        <taxon>Eukaryota</taxon>
        <taxon>Fungi</taxon>
        <taxon>Dikarya</taxon>
        <taxon>Basidiomycota</taxon>
        <taxon>Agaricomycotina</taxon>
        <taxon>Agaricomycetes</taxon>
        <taxon>Sistotremastrales</taxon>
        <taxon>Sistotremastraceae</taxon>
        <taxon>Sistotremastrum</taxon>
    </lineage>
</organism>
<proteinExistence type="predicted"/>
<gene>
    <name evidence="1" type="ORF">SISSUDRAFT_1133119</name>
</gene>
<protein>
    <submittedName>
        <fullName evidence="1">Uncharacterized protein</fullName>
    </submittedName>
</protein>
<dbReference type="InterPro" id="IPR027417">
    <property type="entry name" value="P-loop_NTPase"/>
</dbReference>
<keyword evidence="2" id="KW-1185">Reference proteome</keyword>